<feature type="binding site" evidence="11">
    <location>
        <begin position="204"/>
        <end position="208"/>
    </location>
    <ligand>
        <name>GMP</name>
        <dbReference type="ChEBI" id="CHEBI:58115"/>
    </ligand>
</feature>
<accession>A0A9W6LJS8</accession>
<dbReference type="GO" id="GO:0170057">
    <property type="term" value="F:RNA ligase (GTP) activity"/>
    <property type="evidence" value="ECO:0007669"/>
    <property type="project" value="UniProtKB-EC"/>
</dbReference>
<dbReference type="FunFam" id="3.90.1860.10:FF:000001">
    <property type="entry name" value="tRNA-splicing ligase RtcB homolog"/>
    <property type="match status" value="1"/>
</dbReference>
<evidence type="ECO:0000256" key="10">
    <source>
        <dbReference type="PIRSR" id="PIRSR601233-1"/>
    </source>
</evidence>
<dbReference type="PANTHER" id="PTHR11118:SF1">
    <property type="entry name" value="RNA-SPLICING LIGASE RTCB HOMOLOG"/>
    <property type="match status" value="1"/>
</dbReference>
<feature type="binding site" evidence="12">
    <location>
        <position position="205"/>
    </location>
    <ligand>
        <name>Mn(2+)</name>
        <dbReference type="ChEBI" id="CHEBI:29035"/>
        <label>1</label>
    </ligand>
</feature>
<dbReference type="PANTHER" id="PTHR11118">
    <property type="entry name" value="RNA-SPLICING LIGASE RTCB HOMOLOG"/>
    <property type="match status" value="1"/>
</dbReference>
<gene>
    <name evidence="13 14" type="primary">rtcB</name>
    <name evidence="14" type="ORF">TISLANDTSLP1_05720</name>
</gene>
<evidence type="ECO:0000256" key="8">
    <source>
        <dbReference type="ARBA" id="ARBA00047746"/>
    </source>
</evidence>
<dbReference type="EMBL" id="BSDX01000001">
    <property type="protein sequence ID" value="GLI52879.1"/>
    <property type="molecule type" value="Genomic_DNA"/>
</dbReference>
<sequence length="482" mass="53092">MPKIEGTERIDLYRIRVPKGFIPGMRTEGIIFVDETLEQELELESVRQVANVATLPGIVGKSLAMPDIHTGYGFPIGGVAAFDVEEGVISPGGVGYDINCGVRLLKSNLTREEVEPKLRELIDLLYTHIPSGVGSTGKIKLSAKDEREVIKKGAIWAVEQGFGDAEDLQRIESHGCLEGADPDAISQKAYERGRAQQGTLGSGNHFLEVQYVAEVYEPEIATVMGLSKGQVTVMIHTGSRGFGHQICDDYVRVMLQAAKKYGIELPDKELACVPFRSREGQQYFSAMKGAANYAWANRQCLMHWTREVFLRLFNLSPKDLGMKVVFDVAHNIAKEEFHFIDGERKRLIVHRKGATRAFPKGHPELPDCYKDIGQPVLIPGDMGRVSFVLIGLPKAMEETFGSTCHGAGRLLSRNQAIKQAKGRSIKQELAERGIIVRSAGKETLAEEMPDAYKDVSNVVDVVHNAGIARKIVKLKPMGVIKG</sequence>
<evidence type="ECO:0000256" key="6">
    <source>
        <dbReference type="ARBA" id="ARBA00023134"/>
    </source>
</evidence>
<protein>
    <recommendedName>
        <fullName evidence="13">tRNA-splicing ligase RtcB</fullName>
        <ecNumber evidence="13">6.5.1.-</ecNumber>
    </recommendedName>
</protein>
<comment type="cofactor">
    <cofactor evidence="12 13">
        <name>Mn(2+)</name>
        <dbReference type="ChEBI" id="CHEBI:29035"/>
    </cofactor>
    <text evidence="12 13">Binds 2 manganese ions per subunit.</text>
</comment>
<dbReference type="PROSITE" id="PS01288">
    <property type="entry name" value="UPF0027"/>
    <property type="match status" value="1"/>
</dbReference>
<dbReference type="Gene3D" id="3.90.1860.10">
    <property type="entry name" value="tRNA-splicing ligase RtcB"/>
    <property type="match status" value="1"/>
</dbReference>
<evidence type="ECO:0000256" key="4">
    <source>
        <dbReference type="ARBA" id="ARBA00022741"/>
    </source>
</evidence>
<evidence type="ECO:0000256" key="12">
    <source>
        <dbReference type="PIRSR" id="PIRSR601233-3"/>
    </source>
</evidence>
<feature type="binding site" evidence="11">
    <location>
        <position position="386"/>
    </location>
    <ligand>
        <name>GMP</name>
        <dbReference type="ChEBI" id="CHEBI:58115"/>
    </ligand>
</feature>
<name>A0A9W6LJS8_9BACT</name>
<keyword evidence="2 13" id="KW-0436">Ligase</keyword>
<evidence type="ECO:0000256" key="5">
    <source>
        <dbReference type="ARBA" id="ARBA00022800"/>
    </source>
</evidence>
<comment type="similarity">
    <text evidence="1 13">Belongs to the RtcB family.</text>
</comment>
<comment type="catalytic activity">
    <reaction evidence="8">
        <text>a 3'-end 3'-phospho-ribonucleotide-RNA + a 5'-end dephospho-ribonucleoside-RNA + GTP = a ribonucleotidyl-ribonucleotide-RNA + GMP + diphosphate</text>
        <dbReference type="Rhea" id="RHEA:68076"/>
        <dbReference type="Rhea" id="RHEA-COMP:10463"/>
        <dbReference type="Rhea" id="RHEA-COMP:13936"/>
        <dbReference type="Rhea" id="RHEA-COMP:17355"/>
        <dbReference type="ChEBI" id="CHEBI:33019"/>
        <dbReference type="ChEBI" id="CHEBI:37565"/>
        <dbReference type="ChEBI" id="CHEBI:58115"/>
        <dbReference type="ChEBI" id="CHEBI:83062"/>
        <dbReference type="ChEBI" id="CHEBI:138284"/>
        <dbReference type="ChEBI" id="CHEBI:173118"/>
        <dbReference type="EC" id="6.5.1.8"/>
    </reaction>
</comment>
<comment type="caution">
    <text evidence="14">The sequence shown here is derived from an EMBL/GenBank/DDBJ whole genome shotgun (WGS) entry which is preliminary data.</text>
</comment>
<dbReference type="AlphaFoldDB" id="A0A9W6LJS8"/>
<keyword evidence="4 11" id="KW-0547">Nucleotide-binding</keyword>
<evidence type="ECO:0000313" key="15">
    <source>
        <dbReference type="Proteomes" id="UP001144297"/>
    </source>
</evidence>
<feature type="binding site" evidence="11">
    <location>
        <begin position="379"/>
        <end position="382"/>
    </location>
    <ligand>
        <name>GMP</name>
        <dbReference type="ChEBI" id="CHEBI:58115"/>
    </ligand>
</feature>
<evidence type="ECO:0000256" key="9">
    <source>
        <dbReference type="ARBA" id="ARBA00049514"/>
    </source>
</evidence>
<evidence type="ECO:0000256" key="13">
    <source>
        <dbReference type="RuleBase" id="RU371113"/>
    </source>
</evidence>
<dbReference type="Proteomes" id="UP001144297">
    <property type="component" value="Unassembled WGS sequence"/>
</dbReference>
<comment type="catalytic activity">
    <reaction evidence="9">
        <text>a 3'-end 2',3'-cyclophospho-ribonucleotide-RNA + a 5'-end dephospho-ribonucleoside-RNA + GTP + H2O = a ribonucleotidyl-ribonucleotide-RNA + GMP + diphosphate + H(+)</text>
        <dbReference type="Rhea" id="RHEA:68080"/>
        <dbReference type="Rhea" id="RHEA-COMP:10464"/>
        <dbReference type="Rhea" id="RHEA-COMP:13936"/>
        <dbReference type="Rhea" id="RHEA-COMP:17355"/>
        <dbReference type="ChEBI" id="CHEBI:15377"/>
        <dbReference type="ChEBI" id="CHEBI:15378"/>
        <dbReference type="ChEBI" id="CHEBI:33019"/>
        <dbReference type="ChEBI" id="CHEBI:37565"/>
        <dbReference type="ChEBI" id="CHEBI:58115"/>
        <dbReference type="ChEBI" id="CHEBI:83064"/>
        <dbReference type="ChEBI" id="CHEBI:138284"/>
        <dbReference type="ChEBI" id="CHEBI:173118"/>
        <dbReference type="EC" id="6.5.1.8"/>
    </reaction>
</comment>
<feature type="binding site" evidence="11">
    <location>
        <begin position="405"/>
        <end position="408"/>
    </location>
    <ligand>
        <name>GMP</name>
        <dbReference type="ChEBI" id="CHEBI:58115"/>
    </ligand>
</feature>
<dbReference type="SUPFAM" id="SSF103365">
    <property type="entry name" value="Hypothetical protein PH1602"/>
    <property type="match status" value="1"/>
</dbReference>
<evidence type="ECO:0000256" key="2">
    <source>
        <dbReference type="ARBA" id="ARBA00022598"/>
    </source>
</evidence>
<feature type="binding site" evidence="11">
    <location>
        <begin position="330"/>
        <end position="331"/>
    </location>
    <ligand>
        <name>GMP</name>
        <dbReference type="ChEBI" id="CHEBI:58115"/>
    </ligand>
</feature>
<keyword evidence="6 11" id="KW-0342">GTP-binding</keyword>
<dbReference type="GO" id="GO:0046872">
    <property type="term" value="F:metal ion binding"/>
    <property type="evidence" value="ECO:0007669"/>
    <property type="project" value="UniProtKB-UniRule"/>
</dbReference>
<organism evidence="14 15">
    <name type="scientific">Thermodesulfovibrio yellowstonii</name>
    <dbReference type="NCBI Taxonomy" id="28262"/>
    <lineage>
        <taxon>Bacteria</taxon>
        <taxon>Pseudomonadati</taxon>
        <taxon>Nitrospirota</taxon>
        <taxon>Thermodesulfovibrionia</taxon>
        <taxon>Thermodesulfovibrionales</taxon>
        <taxon>Thermodesulfovibrionaceae</taxon>
        <taxon>Thermodesulfovibrio</taxon>
    </lineage>
</organism>
<dbReference type="GO" id="GO:0003972">
    <property type="term" value="F:RNA ligase (ATP) activity"/>
    <property type="evidence" value="ECO:0007669"/>
    <property type="project" value="TreeGrafter"/>
</dbReference>
<evidence type="ECO:0000256" key="7">
    <source>
        <dbReference type="ARBA" id="ARBA00023211"/>
    </source>
</evidence>
<evidence type="ECO:0000256" key="3">
    <source>
        <dbReference type="ARBA" id="ARBA00022723"/>
    </source>
</evidence>
<feature type="binding site" evidence="12">
    <location>
        <position position="330"/>
    </location>
    <ligand>
        <name>Mn(2+)</name>
        <dbReference type="ChEBI" id="CHEBI:29035"/>
        <label>2</label>
    </ligand>
</feature>
<keyword evidence="3 12" id="KW-0479">Metal-binding</keyword>
<evidence type="ECO:0000256" key="11">
    <source>
        <dbReference type="PIRSR" id="PIRSR601233-2"/>
    </source>
</evidence>
<dbReference type="Pfam" id="PF01139">
    <property type="entry name" value="RtcB"/>
    <property type="match status" value="1"/>
</dbReference>
<proteinExistence type="inferred from homology"/>
<dbReference type="GO" id="GO:0006396">
    <property type="term" value="P:RNA processing"/>
    <property type="evidence" value="ECO:0007669"/>
    <property type="project" value="InterPro"/>
</dbReference>
<dbReference type="InterPro" id="IPR001233">
    <property type="entry name" value="RtcB"/>
</dbReference>
<feature type="active site" description="GMP-histidine intermediate" evidence="10">
    <location>
        <position position="405"/>
    </location>
</feature>
<feature type="binding site" evidence="12">
    <location>
        <position position="97"/>
    </location>
    <ligand>
        <name>Mn(2+)</name>
        <dbReference type="ChEBI" id="CHEBI:29035"/>
        <label>1</label>
    </ligand>
</feature>
<feature type="binding site" evidence="11">
    <location>
        <position position="481"/>
    </location>
    <ligand>
        <name>GMP</name>
        <dbReference type="ChEBI" id="CHEBI:58115"/>
    </ligand>
</feature>
<evidence type="ECO:0000313" key="14">
    <source>
        <dbReference type="EMBL" id="GLI52879.1"/>
    </source>
</evidence>
<dbReference type="GO" id="GO:0005525">
    <property type="term" value="F:GTP binding"/>
    <property type="evidence" value="ECO:0007669"/>
    <property type="project" value="UniProtKB-KW"/>
</dbReference>
<feature type="binding site" evidence="12">
    <location>
        <position position="236"/>
    </location>
    <ligand>
        <name>Mn(2+)</name>
        <dbReference type="ChEBI" id="CHEBI:29035"/>
        <label>2</label>
    </ligand>
</feature>
<keyword evidence="7 12" id="KW-0464">Manganese</keyword>
<evidence type="ECO:0000256" key="1">
    <source>
        <dbReference type="ARBA" id="ARBA00008071"/>
    </source>
</evidence>
<keyword evidence="15" id="KW-1185">Reference proteome</keyword>
<reference evidence="14" key="1">
    <citation type="submission" date="2022-12" db="EMBL/GenBank/DDBJ databases">
        <title>Reference genome sequencing for broad-spectrum identification of bacterial and archaeal isolates by mass spectrometry.</title>
        <authorList>
            <person name="Sekiguchi Y."/>
            <person name="Tourlousse D.M."/>
        </authorList>
    </citation>
    <scope>NUCLEOTIDE SEQUENCE</scope>
    <source>
        <strain evidence="14">TSL-P1</strain>
    </source>
</reference>
<dbReference type="EC" id="6.5.1.-" evidence="13"/>
<dbReference type="GO" id="GO:0042245">
    <property type="term" value="P:RNA repair"/>
    <property type="evidence" value="ECO:0007669"/>
    <property type="project" value="UniProtKB-KW"/>
</dbReference>
<keyword evidence="5" id="KW-0692">RNA repair</keyword>
<comment type="subunit">
    <text evidence="13">Monomer.</text>
</comment>
<dbReference type="InterPro" id="IPR036025">
    <property type="entry name" value="RtcB-like_sf"/>
</dbReference>